<name>A0A5R9J8W8_9PROT</name>
<sequence>MGADGGAPEQDRHSSLRAGLEALHSGRFDSAAALTAPFATDADIEGRLLHGLALAGCGAVEEAAPLLCRIAEERPQALHPVQDFATLLAARQRGSEAAAMFRAALALTPDEPRLLLAYGEHLAAWHQPDAAETVLERCLHLRPRDLSAMNQLGIVKAALGQTGTALGLFRDVVAINPANHAAWANLGCALANEGFFEDALASYHRAIRLRPNEAQIRLNHSICLLKAGRMTQGWAEHEWRLALPGHTDLPRARMLPNLSEPMDLSGRTVLVTQEEGLGDSLMYLRYVPLLAQRGARVVLWVPEALRRLAARVEGVHEVLSGDVHGIGFDWHCPFISLARAFSGTTQPYGAPVPYLRADRHRIDAMRAQLPPARSGVLRVGLAWGGAPRSHDPVAHGIDLRRSIGLAALAPLAGLEGVQLVSLQKGPYADELASAPEGLQIHDPMPAVEDLDDTAALMMDLDVVVSVDTSVVHLAGALGRPTLLLDRWDNCWRWLHGRDDSPWYPTVSILRQSRPGDWSGVVDRLLPMLELARTASPRGG</sequence>
<dbReference type="InterPro" id="IPR002201">
    <property type="entry name" value="Glyco_trans_9"/>
</dbReference>
<dbReference type="PANTHER" id="PTHR44809:SF1">
    <property type="entry name" value="PROTEIN O-MANNOSYL-TRANSFERASE TMTC1"/>
    <property type="match status" value="1"/>
</dbReference>
<accession>A0A5R9J8W8</accession>
<dbReference type="OrthoDB" id="9778733at2"/>
<dbReference type="PANTHER" id="PTHR44809">
    <property type="match status" value="1"/>
</dbReference>
<dbReference type="PROSITE" id="PS50005">
    <property type="entry name" value="TPR"/>
    <property type="match status" value="2"/>
</dbReference>
<dbReference type="SMART" id="SM00028">
    <property type="entry name" value="TPR"/>
    <property type="match status" value="3"/>
</dbReference>
<feature type="repeat" description="TPR" evidence="1">
    <location>
        <begin position="146"/>
        <end position="179"/>
    </location>
</feature>
<feature type="domain" description="Bacterial transcriptional activator" evidence="2">
    <location>
        <begin position="116"/>
        <end position="208"/>
    </location>
</feature>
<dbReference type="Gene3D" id="1.25.40.10">
    <property type="entry name" value="Tetratricopeptide repeat domain"/>
    <property type="match status" value="2"/>
</dbReference>
<dbReference type="Pfam" id="PF01075">
    <property type="entry name" value="Glyco_transf_9"/>
    <property type="match status" value="1"/>
</dbReference>
<dbReference type="EMBL" id="VCDI01000004">
    <property type="protein sequence ID" value="TLU72021.1"/>
    <property type="molecule type" value="Genomic_DNA"/>
</dbReference>
<dbReference type="InterPro" id="IPR011990">
    <property type="entry name" value="TPR-like_helical_dom_sf"/>
</dbReference>
<dbReference type="InterPro" id="IPR052943">
    <property type="entry name" value="TMTC_O-mannosyl-trnsfr"/>
</dbReference>
<reference evidence="3 4" key="1">
    <citation type="submission" date="2019-05" db="EMBL/GenBank/DDBJ databases">
        <authorList>
            <person name="Pankratov T."/>
            <person name="Grouzdev D."/>
        </authorList>
    </citation>
    <scope>NUCLEOTIDE SEQUENCE [LARGE SCALE GENOMIC DNA]</scope>
    <source>
        <strain evidence="3 4">KEBCLARHB70R</strain>
    </source>
</reference>
<comment type="caution">
    <text evidence="3">The sequence shown here is derived from an EMBL/GenBank/DDBJ whole genome shotgun (WGS) entry which is preliminary data.</text>
</comment>
<dbReference type="InterPro" id="IPR019734">
    <property type="entry name" value="TPR_rpt"/>
</dbReference>
<proteinExistence type="predicted"/>
<evidence type="ECO:0000259" key="2">
    <source>
        <dbReference type="Pfam" id="PF03704"/>
    </source>
</evidence>
<dbReference type="InterPro" id="IPR005158">
    <property type="entry name" value="BTAD"/>
</dbReference>
<keyword evidence="4" id="KW-1185">Reference proteome</keyword>
<keyword evidence="1" id="KW-0802">TPR repeat</keyword>
<evidence type="ECO:0000313" key="4">
    <source>
        <dbReference type="Proteomes" id="UP000305654"/>
    </source>
</evidence>
<dbReference type="Proteomes" id="UP000305654">
    <property type="component" value="Unassembled WGS sequence"/>
</dbReference>
<dbReference type="AlphaFoldDB" id="A0A5R9J8W8"/>
<gene>
    <name evidence="3" type="ORF">FE263_12865</name>
</gene>
<dbReference type="Gene3D" id="3.40.50.2000">
    <property type="entry name" value="Glycogen Phosphorylase B"/>
    <property type="match status" value="1"/>
</dbReference>
<organism evidence="3 4">
    <name type="scientific">Lichenicoccus roseus</name>
    <dbReference type="NCBI Taxonomy" id="2683649"/>
    <lineage>
        <taxon>Bacteria</taxon>
        <taxon>Pseudomonadati</taxon>
        <taxon>Pseudomonadota</taxon>
        <taxon>Alphaproteobacteria</taxon>
        <taxon>Acetobacterales</taxon>
        <taxon>Acetobacteraceae</taxon>
        <taxon>Lichenicoccus</taxon>
    </lineage>
</organism>
<dbReference type="GO" id="GO:0016757">
    <property type="term" value="F:glycosyltransferase activity"/>
    <property type="evidence" value="ECO:0007669"/>
    <property type="project" value="InterPro"/>
</dbReference>
<dbReference type="Pfam" id="PF03704">
    <property type="entry name" value="BTAD"/>
    <property type="match status" value="1"/>
</dbReference>
<evidence type="ECO:0000313" key="3">
    <source>
        <dbReference type="EMBL" id="TLU72021.1"/>
    </source>
</evidence>
<evidence type="ECO:0000256" key="1">
    <source>
        <dbReference type="PROSITE-ProRule" id="PRU00339"/>
    </source>
</evidence>
<dbReference type="SUPFAM" id="SSF53756">
    <property type="entry name" value="UDP-Glycosyltransferase/glycogen phosphorylase"/>
    <property type="match status" value="1"/>
</dbReference>
<feature type="repeat" description="TPR" evidence="1">
    <location>
        <begin position="180"/>
        <end position="213"/>
    </location>
</feature>
<dbReference type="RefSeq" id="WP_138326429.1">
    <property type="nucleotide sequence ID" value="NZ_VCDI01000004.1"/>
</dbReference>
<protein>
    <submittedName>
        <fullName evidence="3">Tetratricopeptide repeat protein</fullName>
    </submittedName>
</protein>
<dbReference type="SUPFAM" id="SSF48452">
    <property type="entry name" value="TPR-like"/>
    <property type="match status" value="1"/>
</dbReference>